<feature type="domain" description="F-box" evidence="1">
    <location>
        <begin position="8"/>
        <end position="54"/>
    </location>
</feature>
<organism evidence="2 3">
    <name type="scientific">Miscanthus lutarioriparius</name>
    <dbReference type="NCBI Taxonomy" id="422564"/>
    <lineage>
        <taxon>Eukaryota</taxon>
        <taxon>Viridiplantae</taxon>
        <taxon>Streptophyta</taxon>
        <taxon>Embryophyta</taxon>
        <taxon>Tracheophyta</taxon>
        <taxon>Spermatophyta</taxon>
        <taxon>Magnoliopsida</taxon>
        <taxon>Liliopsida</taxon>
        <taxon>Poales</taxon>
        <taxon>Poaceae</taxon>
        <taxon>PACMAD clade</taxon>
        <taxon>Panicoideae</taxon>
        <taxon>Andropogonodae</taxon>
        <taxon>Andropogoneae</taxon>
        <taxon>Saccharinae</taxon>
        <taxon>Miscanthus</taxon>
    </lineage>
</organism>
<dbReference type="SUPFAM" id="SSF81383">
    <property type="entry name" value="F-box domain"/>
    <property type="match status" value="1"/>
</dbReference>
<proteinExistence type="predicted"/>
<evidence type="ECO:0000313" key="2">
    <source>
        <dbReference type="EMBL" id="CAD6267026.1"/>
    </source>
</evidence>
<evidence type="ECO:0000313" key="3">
    <source>
        <dbReference type="Proteomes" id="UP000604825"/>
    </source>
</evidence>
<accession>A0A811RAI9</accession>
<dbReference type="PANTHER" id="PTHR31672:SF2">
    <property type="entry name" value="F-BOX DOMAIN-CONTAINING PROTEIN"/>
    <property type="match status" value="1"/>
</dbReference>
<reference evidence="2" key="1">
    <citation type="submission" date="2020-10" db="EMBL/GenBank/DDBJ databases">
        <authorList>
            <person name="Han B."/>
            <person name="Lu T."/>
            <person name="Zhao Q."/>
            <person name="Huang X."/>
            <person name="Zhao Y."/>
        </authorList>
    </citation>
    <scope>NUCLEOTIDE SEQUENCE</scope>
</reference>
<sequence>MAEPGDAAAFIRDAPFEVLKALLGRLSPKWILRMRSVCRAWRGKLCNEALLSRLNRAEPPQPLLCFDRVACADRYIHLSDYCVESLDLRSGKLRAVFRFTDNEDYFIDEYDLEGRDAPPIMDDYVVDYERMKHYGDAILKPHVTVHASLDGYLLVSFSSRRRWYIINPATRHWVSLFDPTTFGLDVIGLYEHGRTGKYHVLCLSRSYTTVRDQEAPTCSYHVIEVRPGQRRCIGRPLSPAVRKDHGLGAGVERASISPPIQWKRGNMDLLWPPQQSQGYHLLVFNTWNENFSWTRPPPVTLRDDQHMRLLEFPDGNLGLSVSRENVATLDLWCLQDYRNKVWVLKHQIQLALQQMPALLQDEHLWIPAVVSPEGDVLIESRYGLFHCDRNGNLLRRFWFNQPRSGHRVLPIRHVLRKSLVQHPMFRPRPSKNAAEPPFFRWLCSDPSCSW</sequence>
<comment type="caution">
    <text evidence="2">The sequence shown here is derived from an EMBL/GenBank/DDBJ whole genome shotgun (WGS) entry which is preliminary data.</text>
</comment>
<evidence type="ECO:0000259" key="1">
    <source>
        <dbReference type="PROSITE" id="PS50181"/>
    </source>
</evidence>
<dbReference type="InterPro" id="IPR036047">
    <property type="entry name" value="F-box-like_dom_sf"/>
</dbReference>
<protein>
    <recommendedName>
        <fullName evidence="1">F-box domain-containing protein</fullName>
    </recommendedName>
</protein>
<dbReference type="PROSITE" id="PS50181">
    <property type="entry name" value="FBOX"/>
    <property type="match status" value="1"/>
</dbReference>
<name>A0A811RAI9_9POAL</name>
<dbReference type="Proteomes" id="UP000604825">
    <property type="component" value="Unassembled WGS sequence"/>
</dbReference>
<dbReference type="OrthoDB" id="586907at2759"/>
<gene>
    <name evidence="2" type="ORF">NCGR_LOCUS50331</name>
</gene>
<dbReference type="InterPro" id="IPR001810">
    <property type="entry name" value="F-box_dom"/>
</dbReference>
<keyword evidence="3" id="KW-1185">Reference proteome</keyword>
<dbReference type="PANTHER" id="PTHR31672">
    <property type="entry name" value="BNACNNG10540D PROTEIN"/>
    <property type="match status" value="1"/>
</dbReference>
<dbReference type="InterPro" id="IPR050796">
    <property type="entry name" value="SCF_F-box_component"/>
</dbReference>
<dbReference type="AlphaFoldDB" id="A0A811RAI9"/>
<dbReference type="EMBL" id="CAJGYO010000014">
    <property type="protein sequence ID" value="CAD6267026.1"/>
    <property type="molecule type" value="Genomic_DNA"/>
</dbReference>